<evidence type="ECO:0000313" key="4">
    <source>
        <dbReference type="Proteomes" id="UP000886653"/>
    </source>
</evidence>
<proteinExistence type="predicted"/>
<dbReference type="OrthoDB" id="2593073at2759"/>
<dbReference type="CDD" id="cd14688">
    <property type="entry name" value="bZIP_YAP"/>
    <property type="match status" value="1"/>
</dbReference>
<feature type="region of interest" description="Disordered" evidence="2">
    <location>
        <begin position="29"/>
        <end position="61"/>
    </location>
</feature>
<feature type="region of interest" description="Disordered" evidence="2">
    <location>
        <begin position="198"/>
        <end position="218"/>
    </location>
</feature>
<organism evidence="3 4">
    <name type="scientific">Cronartium quercuum f. sp. fusiforme G11</name>
    <dbReference type="NCBI Taxonomy" id="708437"/>
    <lineage>
        <taxon>Eukaryota</taxon>
        <taxon>Fungi</taxon>
        <taxon>Dikarya</taxon>
        <taxon>Basidiomycota</taxon>
        <taxon>Pucciniomycotina</taxon>
        <taxon>Pucciniomycetes</taxon>
        <taxon>Pucciniales</taxon>
        <taxon>Coleosporiaceae</taxon>
        <taxon>Cronartium</taxon>
    </lineage>
</organism>
<dbReference type="AlphaFoldDB" id="A0A9P6TCM2"/>
<feature type="coiled-coil region" evidence="1">
    <location>
        <begin position="74"/>
        <end position="108"/>
    </location>
</feature>
<sequence length="445" mass="48617">MGPKKSLLTSLNISTCAINEASSSRLPLEDLENIQVESNEPDSKDEEKESRSKKRKAQVRVAQRNFRERKINRQKQTASELTEANQLNQDLREKIWRLHLEREALRQNASTDVLATAAHQFSDTTGLMHSYLRGSLDYPSAVISNPAANGQSRVPLITEHQTPSATAQVEKSQPQTEPIPFEQAPAVHCPVTAPTVGTFSVSPNRAQNTSPSTSSRSHFSSLPINIVSPIQSVSHADSSAVTLASPLTNLRGWPGVHFQPYAAIPPFGPNSSLEHLPLPAAWSEFWENDFPEIEPDDLDRPSSAPVDFRADTHSLPSRLIGPSKVSEVNAGIESPMKGARGGTEGQKADTVRIAGTSENLTQPIPSHRWGRLPNERKGEDIQIMLKGTQKPAHALQKVAKCANGIPVISKDDDMTVWLLIPSLVHGKWVGFKLGEAGRGVIDLND</sequence>
<dbReference type="EMBL" id="MU167247">
    <property type="protein sequence ID" value="KAG0147516.1"/>
    <property type="molecule type" value="Genomic_DNA"/>
</dbReference>
<evidence type="ECO:0000313" key="3">
    <source>
        <dbReference type="EMBL" id="KAG0147516.1"/>
    </source>
</evidence>
<name>A0A9P6TCM2_9BASI</name>
<feature type="compositionally biased region" description="Polar residues" evidence="2">
    <location>
        <begin position="198"/>
        <end position="209"/>
    </location>
</feature>
<accession>A0A9P6TCM2</accession>
<keyword evidence="1" id="KW-0175">Coiled coil</keyword>
<evidence type="ECO:0000256" key="1">
    <source>
        <dbReference type="SAM" id="Coils"/>
    </source>
</evidence>
<evidence type="ECO:0000256" key="2">
    <source>
        <dbReference type="SAM" id="MobiDB-lite"/>
    </source>
</evidence>
<evidence type="ECO:0008006" key="5">
    <source>
        <dbReference type="Google" id="ProtNLM"/>
    </source>
</evidence>
<comment type="caution">
    <text evidence="3">The sequence shown here is derived from an EMBL/GenBank/DDBJ whole genome shotgun (WGS) entry which is preliminary data.</text>
</comment>
<reference evidence="3" key="1">
    <citation type="submission" date="2013-11" db="EMBL/GenBank/DDBJ databases">
        <title>Genome sequence of the fusiform rust pathogen reveals effectors for host alternation and coevolution with pine.</title>
        <authorList>
            <consortium name="DOE Joint Genome Institute"/>
            <person name="Smith K."/>
            <person name="Pendleton A."/>
            <person name="Kubisiak T."/>
            <person name="Anderson C."/>
            <person name="Salamov A."/>
            <person name="Aerts A."/>
            <person name="Riley R."/>
            <person name="Clum A."/>
            <person name="Lindquist E."/>
            <person name="Ence D."/>
            <person name="Campbell M."/>
            <person name="Kronenberg Z."/>
            <person name="Feau N."/>
            <person name="Dhillon B."/>
            <person name="Hamelin R."/>
            <person name="Burleigh J."/>
            <person name="Smith J."/>
            <person name="Yandell M."/>
            <person name="Nelson C."/>
            <person name="Grigoriev I."/>
            <person name="Davis J."/>
        </authorList>
    </citation>
    <scope>NUCLEOTIDE SEQUENCE</scope>
    <source>
        <strain evidence="3">G11</strain>
    </source>
</reference>
<dbReference type="Proteomes" id="UP000886653">
    <property type="component" value="Unassembled WGS sequence"/>
</dbReference>
<feature type="compositionally biased region" description="Basic and acidic residues" evidence="2">
    <location>
        <begin position="41"/>
        <end position="50"/>
    </location>
</feature>
<gene>
    <name evidence="3" type="ORF">CROQUDRAFT_91430</name>
</gene>
<keyword evidence="4" id="KW-1185">Reference proteome</keyword>
<protein>
    <recommendedName>
        <fullName evidence="5">BZIP domain-containing protein</fullName>
    </recommendedName>
</protein>
<dbReference type="Gene3D" id="1.20.5.170">
    <property type="match status" value="1"/>
</dbReference>